<gene>
    <name evidence="4" type="ORF">PoB_000381300</name>
</gene>
<dbReference type="AlphaFoldDB" id="A0AAV3Y4J1"/>
<dbReference type="SUPFAM" id="SSF53850">
    <property type="entry name" value="Periplasmic binding protein-like II"/>
    <property type="match status" value="2"/>
</dbReference>
<reference evidence="4 5" key="1">
    <citation type="journal article" date="2021" name="Elife">
        <title>Chloroplast acquisition without the gene transfer in kleptoplastic sea slugs, Plakobranchus ocellatus.</title>
        <authorList>
            <person name="Maeda T."/>
            <person name="Takahashi S."/>
            <person name="Yoshida T."/>
            <person name="Shimamura S."/>
            <person name="Takaki Y."/>
            <person name="Nagai Y."/>
            <person name="Toyoda A."/>
            <person name="Suzuki Y."/>
            <person name="Arimoto A."/>
            <person name="Ishii H."/>
            <person name="Satoh N."/>
            <person name="Nishiyama T."/>
            <person name="Hasebe M."/>
            <person name="Maruyama T."/>
            <person name="Minagawa J."/>
            <person name="Obokata J."/>
            <person name="Shigenobu S."/>
        </authorList>
    </citation>
    <scope>NUCLEOTIDE SEQUENCE [LARGE SCALE GENOMIC DNA]</scope>
</reference>
<dbReference type="Pfam" id="PF00497">
    <property type="entry name" value="SBP_bac_3"/>
    <property type="match status" value="1"/>
</dbReference>
<keyword evidence="5" id="KW-1185">Reference proteome</keyword>
<sequence>MNAALAIVLVQLVCLCAQIQASILLFNPEKKFYSGTREIPVLSSKPIPSIIQDTKVYLFPGGGRKVPYNYVDDTGLLTGFDVDLVTQVCALVGKTCKTINLPFTECVFTYEDIDYAGRGLMSQWIDGCPGYATTIDRRNEFDFTLPYLLTEGSFSVLPGNPKGFDPGVDDYSAFTLVRLSGAPTNPTCLTRLKKKYGRFLIASSRPEAQAMLLNGTADVLFSPRQVIKGLDTLPVRVRCDDGGAAIMLRKGSDLPTWWNPAFQTFYFSGKYADFCAKSVQKYGRQAKCLPSPEEASPELLAMMSAAPPTPVRISFSHEALNKPGVILNMTQTSAIFVVCAIADKRCVLMLAQVAECTTRDGELLFPGRGLMEGWFDGCTGYFETVDRDNSWDFTSPYLVSNASFYVRPGNPSNFDPTLDDYSNFVLVHADTAITNDHCLNRLKKKFNVLLDVPTEYEAIQAVLNGTADAWFTKRKGETQLEELSPRFHCENVGTSIMAKKGSDLPGWWNAAFQQFFSSGQFTKFCQDKGKEYNLFFPPTRLDLMAHEDKSVMTLIRLKSRTTISMDMHQSVSGPASKAKPASCCM</sequence>
<feature type="chain" id="PRO_5043416466" description="Solute-binding protein family 3/N-terminal domain-containing protein" evidence="2">
    <location>
        <begin position="22"/>
        <end position="585"/>
    </location>
</feature>
<dbReference type="EMBL" id="BLXT01000468">
    <property type="protein sequence ID" value="GFN77307.1"/>
    <property type="molecule type" value="Genomic_DNA"/>
</dbReference>
<proteinExistence type="predicted"/>
<evidence type="ECO:0000313" key="4">
    <source>
        <dbReference type="EMBL" id="GFN77307.1"/>
    </source>
</evidence>
<dbReference type="PANTHER" id="PTHR35936">
    <property type="entry name" value="MEMBRANE-BOUND LYTIC MUREIN TRANSGLYCOSYLASE F"/>
    <property type="match status" value="1"/>
</dbReference>
<evidence type="ECO:0000313" key="5">
    <source>
        <dbReference type="Proteomes" id="UP000735302"/>
    </source>
</evidence>
<keyword evidence="1 2" id="KW-0732">Signal</keyword>
<dbReference type="Proteomes" id="UP000735302">
    <property type="component" value="Unassembled WGS sequence"/>
</dbReference>
<protein>
    <recommendedName>
        <fullName evidence="3">Solute-binding protein family 3/N-terminal domain-containing protein</fullName>
    </recommendedName>
</protein>
<comment type="caution">
    <text evidence="4">The sequence shown here is derived from an EMBL/GenBank/DDBJ whole genome shotgun (WGS) entry which is preliminary data.</text>
</comment>
<evidence type="ECO:0000259" key="3">
    <source>
        <dbReference type="Pfam" id="PF00497"/>
    </source>
</evidence>
<feature type="signal peptide" evidence="2">
    <location>
        <begin position="1"/>
        <end position="21"/>
    </location>
</feature>
<evidence type="ECO:0000256" key="1">
    <source>
        <dbReference type="ARBA" id="ARBA00022729"/>
    </source>
</evidence>
<dbReference type="Gene3D" id="3.40.190.10">
    <property type="entry name" value="Periplasmic binding protein-like II"/>
    <property type="match status" value="4"/>
</dbReference>
<organism evidence="4 5">
    <name type="scientific">Plakobranchus ocellatus</name>
    <dbReference type="NCBI Taxonomy" id="259542"/>
    <lineage>
        <taxon>Eukaryota</taxon>
        <taxon>Metazoa</taxon>
        <taxon>Spiralia</taxon>
        <taxon>Lophotrochozoa</taxon>
        <taxon>Mollusca</taxon>
        <taxon>Gastropoda</taxon>
        <taxon>Heterobranchia</taxon>
        <taxon>Euthyneura</taxon>
        <taxon>Panpulmonata</taxon>
        <taxon>Sacoglossa</taxon>
        <taxon>Placobranchoidea</taxon>
        <taxon>Plakobranchidae</taxon>
        <taxon>Plakobranchus</taxon>
    </lineage>
</organism>
<evidence type="ECO:0000256" key="2">
    <source>
        <dbReference type="SAM" id="SignalP"/>
    </source>
</evidence>
<feature type="domain" description="Solute-binding protein family 3/N-terminal" evidence="3">
    <location>
        <begin position="66"/>
        <end position="275"/>
    </location>
</feature>
<dbReference type="InterPro" id="IPR001638">
    <property type="entry name" value="Solute-binding_3/MltF_N"/>
</dbReference>
<name>A0AAV3Y4J1_9GAST</name>
<dbReference type="PANTHER" id="PTHR35936:SF19">
    <property type="entry name" value="AMINO-ACID-BINDING PROTEIN YXEM-RELATED"/>
    <property type="match status" value="1"/>
</dbReference>
<accession>A0AAV3Y4J1</accession>